<sequence length="42" mass="4710">MITLDVARAHIDELHREAAEHRCAAAAPSTWRQLLSRAAKRS</sequence>
<reference evidence="1 2" key="1">
    <citation type="submission" date="2024-09" db="EMBL/GenBank/DDBJ databases">
        <authorList>
            <person name="Sun Q."/>
            <person name="Mori K."/>
        </authorList>
    </citation>
    <scope>NUCLEOTIDE SEQUENCE [LARGE SCALE GENOMIC DNA]</scope>
    <source>
        <strain evidence="1 2">CGMCC 1.15906</strain>
    </source>
</reference>
<gene>
    <name evidence="1" type="ORF">ACFFGN_01005</name>
</gene>
<accession>A0ABV6QDE0</accession>
<evidence type="ECO:0000313" key="1">
    <source>
        <dbReference type="EMBL" id="MFC0622621.1"/>
    </source>
</evidence>
<dbReference type="EMBL" id="JBHLTC010000001">
    <property type="protein sequence ID" value="MFC0622621.1"/>
    <property type="molecule type" value="Genomic_DNA"/>
</dbReference>
<keyword evidence="2" id="KW-1185">Reference proteome</keyword>
<evidence type="ECO:0000313" key="2">
    <source>
        <dbReference type="Proteomes" id="UP001589890"/>
    </source>
</evidence>
<comment type="caution">
    <text evidence="1">The sequence shown here is derived from an EMBL/GenBank/DDBJ whole genome shotgun (WGS) entry which is preliminary data.</text>
</comment>
<dbReference type="Proteomes" id="UP001589890">
    <property type="component" value="Unassembled WGS sequence"/>
</dbReference>
<protein>
    <submittedName>
        <fullName evidence="1">Uncharacterized protein</fullName>
    </submittedName>
</protein>
<proteinExistence type="predicted"/>
<name>A0ABV6QDE0_9ACTN</name>
<organism evidence="1 2">
    <name type="scientific">Kribbella deserti</name>
    <dbReference type="NCBI Taxonomy" id="1926257"/>
    <lineage>
        <taxon>Bacteria</taxon>
        <taxon>Bacillati</taxon>
        <taxon>Actinomycetota</taxon>
        <taxon>Actinomycetes</taxon>
        <taxon>Propionibacteriales</taxon>
        <taxon>Kribbellaceae</taxon>
        <taxon>Kribbella</taxon>
    </lineage>
</organism>
<dbReference type="RefSeq" id="WP_380043298.1">
    <property type="nucleotide sequence ID" value="NZ_JBHLTC010000001.1"/>
</dbReference>